<evidence type="ECO:0000256" key="3">
    <source>
        <dbReference type="ARBA" id="ARBA00004496"/>
    </source>
</evidence>
<gene>
    <name evidence="11 14" type="primary">glyA</name>
    <name evidence="14" type="ORF">BHS09_23605</name>
</gene>
<dbReference type="GO" id="GO:0035999">
    <property type="term" value="P:tetrahydrofolate interconversion"/>
    <property type="evidence" value="ECO:0007669"/>
    <property type="project" value="UniProtKB-UniRule"/>
</dbReference>
<keyword evidence="7 11" id="KW-0554">One-carbon metabolism</keyword>
<dbReference type="FunFam" id="3.90.1150.10:FF:000003">
    <property type="entry name" value="Serine hydroxymethyltransferase"/>
    <property type="match status" value="1"/>
</dbReference>
<keyword evidence="10 11" id="KW-0663">Pyridoxal phosphate</keyword>
<evidence type="ECO:0000259" key="13">
    <source>
        <dbReference type="Pfam" id="PF00464"/>
    </source>
</evidence>
<dbReference type="InterPro" id="IPR049943">
    <property type="entry name" value="Ser_HO-MeTrfase-like"/>
</dbReference>
<keyword evidence="8 11" id="KW-0028">Amino-acid biosynthesis</keyword>
<dbReference type="GO" id="GO:0004372">
    <property type="term" value="F:glycine hydroxymethyltransferase activity"/>
    <property type="evidence" value="ECO:0007669"/>
    <property type="project" value="UniProtKB-UniRule"/>
</dbReference>
<evidence type="ECO:0000256" key="11">
    <source>
        <dbReference type="HAMAP-Rule" id="MF_00051"/>
    </source>
</evidence>
<dbReference type="Gene3D" id="3.40.640.10">
    <property type="entry name" value="Type I PLP-dependent aspartate aminotransferase-like (Major domain)"/>
    <property type="match status" value="1"/>
</dbReference>
<evidence type="ECO:0000256" key="7">
    <source>
        <dbReference type="ARBA" id="ARBA00022563"/>
    </source>
</evidence>
<dbReference type="PANTHER" id="PTHR11680:SF50">
    <property type="entry name" value="SERINE HYDROXYMETHYLTRANSFERASE"/>
    <property type="match status" value="1"/>
</dbReference>
<evidence type="ECO:0000256" key="8">
    <source>
        <dbReference type="ARBA" id="ARBA00022605"/>
    </source>
</evidence>
<feature type="site" description="Plays an important role in substrate specificity" evidence="11">
    <location>
        <position position="228"/>
    </location>
</feature>
<dbReference type="InterPro" id="IPR019798">
    <property type="entry name" value="Ser_HO-MeTrfase_PLP_BS"/>
</dbReference>
<comment type="cofactor">
    <cofactor evidence="2 11 12">
        <name>pyridoxal 5'-phosphate</name>
        <dbReference type="ChEBI" id="CHEBI:597326"/>
    </cofactor>
</comment>
<comment type="pathway">
    <text evidence="11">Amino-acid biosynthesis; glycine biosynthesis; glycine from L-serine: step 1/1.</text>
</comment>
<dbReference type="PROSITE" id="PS00096">
    <property type="entry name" value="SHMT"/>
    <property type="match status" value="1"/>
</dbReference>
<dbReference type="InterPro" id="IPR015421">
    <property type="entry name" value="PyrdxlP-dep_Trfase_major"/>
</dbReference>
<dbReference type="InterPro" id="IPR039429">
    <property type="entry name" value="SHMT-like_dom"/>
</dbReference>
<dbReference type="EMBL" id="CP017174">
    <property type="protein sequence ID" value="QDE69720.1"/>
    <property type="molecule type" value="Genomic_DNA"/>
</dbReference>
<keyword evidence="6 11" id="KW-0963">Cytoplasm</keyword>
<dbReference type="HAMAP" id="MF_00051">
    <property type="entry name" value="SHMT"/>
    <property type="match status" value="1"/>
</dbReference>
<proteinExistence type="inferred from homology"/>
<comment type="function">
    <text evidence="11">Catalyzes the reversible interconversion of serine and glycine with tetrahydrofolate (THF) serving as the one-carbon carrier. This reaction serves as the major source of one-carbon groups required for the biosynthesis of purines, thymidylate, methionine, and other important biomolecules. Also exhibits THF-independent aldolase activity toward beta-hydroxyamino acids, producing glycine and aldehydes, via a retro-aldol mechanism.</text>
</comment>
<dbReference type="CDD" id="cd00378">
    <property type="entry name" value="SHMT"/>
    <property type="match status" value="1"/>
</dbReference>
<accession>A0AAE6G2Y6</accession>
<dbReference type="FunFam" id="3.40.640.10:FF:000001">
    <property type="entry name" value="Serine hydroxymethyltransferase"/>
    <property type="match status" value="1"/>
</dbReference>
<dbReference type="Pfam" id="PF00464">
    <property type="entry name" value="SHMT"/>
    <property type="match status" value="1"/>
</dbReference>
<comment type="caution">
    <text evidence="11">Lacks conserved residue(s) required for the propagation of feature annotation.</text>
</comment>
<dbReference type="NCBIfam" id="NF000586">
    <property type="entry name" value="PRK00011.1"/>
    <property type="match status" value="1"/>
</dbReference>
<sequence length="418" mass="44669">MENIRTLAEVDPEIARVLREETHRQEEGLELIASENFVSPAVMEAVGSVLTNKYAEGYPGKRYYGGCEVVDVAESLAIARAKDLFGADAVNVQAHSGSQANMGAFMALMKPGDTMLSLDLNSGGHLTHGATFNFSGKLYKVVHYGLTRDTETIDFAQVESLAREHKPKVIVVGASAYPRTLDFAKFREIADAVGAAMLVDMAHIAGLVAAGVHPSPVPVADIVTSTTHKTLRGPRGGLVLSREQYAKTINSQIFPGIQGGPLMHVIAGKAVAFKEALSPEFKAYQQQTVANAKALAEALQRAGLRLTSGGTDNHLMLVDLRPKKLTGKVAEEVLDKAGITVNKNMIPFDPEKPMTTSGVRVGTPAITTRGMREAEMAVVGRLIGEALDAAQDDAALARIKGQVKELAQGFPLYASRLK</sequence>
<reference evidence="14 15" key="1">
    <citation type="journal article" date="2019" name="Science">
        <title>Social genes are selection hotspots in kin groups of a soil microbe.</title>
        <authorList>
            <person name="Wielgoss S."/>
            <person name="Wolfensberger R."/>
            <person name="Sun L."/>
            <person name="Fiegna F."/>
            <person name="Velicer G.J."/>
        </authorList>
    </citation>
    <scope>NUCLEOTIDE SEQUENCE [LARGE SCALE GENOMIC DNA]</scope>
    <source>
        <strain evidence="14 15">MC3.5.9c15</strain>
    </source>
</reference>
<dbReference type="RefSeq" id="WP_140799180.1">
    <property type="nucleotide sequence ID" value="NZ_CP017173.1"/>
</dbReference>
<dbReference type="GO" id="GO:0019264">
    <property type="term" value="P:glycine biosynthetic process from serine"/>
    <property type="evidence" value="ECO:0007669"/>
    <property type="project" value="UniProtKB-UniRule"/>
</dbReference>
<dbReference type="AlphaFoldDB" id="A0AAE6G2Y6"/>
<dbReference type="GO" id="GO:0005829">
    <property type="term" value="C:cytosol"/>
    <property type="evidence" value="ECO:0007669"/>
    <property type="project" value="TreeGrafter"/>
</dbReference>
<dbReference type="SUPFAM" id="SSF53383">
    <property type="entry name" value="PLP-dependent transferases"/>
    <property type="match status" value="1"/>
</dbReference>
<evidence type="ECO:0000256" key="2">
    <source>
        <dbReference type="ARBA" id="ARBA00001933"/>
    </source>
</evidence>
<feature type="binding site" evidence="11">
    <location>
        <begin position="124"/>
        <end position="126"/>
    </location>
    <ligand>
        <name>(6S)-5,6,7,8-tetrahydrofolate</name>
        <dbReference type="ChEBI" id="CHEBI:57453"/>
    </ligand>
</feature>
<feature type="domain" description="Serine hydroxymethyltransferase-like" evidence="13">
    <location>
        <begin position="7"/>
        <end position="383"/>
    </location>
</feature>
<dbReference type="InterPro" id="IPR015422">
    <property type="entry name" value="PyrdxlP-dep_Trfase_small"/>
</dbReference>
<evidence type="ECO:0000256" key="1">
    <source>
        <dbReference type="ARBA" id="ARBA00001528"/>
    </source>
</evidence>
<comment type="pathway">
    <text evidence="11">One-carbon metabolism; tetrahydrofolate interconversion.</text>
</comment>
<evidence type="ECO:0000313" key="14">
    <source>
        <dbReference type="EMBL" id="QDE69720.1"/>
    </source>
</evidence>
<organism evidence="14 15">
    <name type="scientific">Myxococcus xanthus</name>
    <dbReference type="NCBI Taxonomy" id="34"/>
    <lineage>
        <taxon>Bacteria</taxon>
        <taxon>Pseudomonadati</taxon>
        <taxon>Myxococcota</taxon>
        <taxon>Myxococcia</taxon>
        <taxon>Myxococcales</taxon>
        <taxon>Cystobacterineae</taxon>
        <taxon>Myxococcaceae</taxon>
        <taxon>Myxococcus</taxon>
    </lineage>
</organism>
<keyword evidence="9 11" id="KW-0808">Transferase</keyword>
<evidence type="ECO:0000256" key="9">
    <source>
        <dbReference type="ARBA" id="ARBA00022679"/>
    </source>
</evidence>
<feature type="modified residue" description="N6-(pyridoxal phosphate)lysine" evidence="11 12">
    <location>
        <position position="229"/>
    </location>
</feature>
<evidence type="ECO:0000256" key="5">
    <source>
        <dbReference type="ARBA" id="ARBA00011738"/>
    </source>
</evidence>
<comment type="subcellular location">
    <subcellularLocation>
        <location evidence="3 11">Cytoplasm</location>
    </subcellularLocation>
</comment>
<dbReference type="Proteomes" id="UP000320179">
    <property type="component" value="Chromosome"/>
</dbReference>
<feature type="binding site" evidence="11">
    <location>
        <position position="243"/>
    </location>
    <ligand>
        <name>(6S)-5,6,7,8-tetrahydrofolate</name>
        <dbReference type="ChEBI" id="CHEBI:57453"/>
    </ligand>
</feature>
<dbReference type="PIRSF" id="PIRSF000412">
    <property type="entry name" value="SHMT"/>
    <property type="match status" value="1"/>
</dbReference>
<dbReference type="InterPro" id="IPR015424">
    <property type="entry name" value="PyrdxlP-dep_Trfase"/>
</dbReference>
<dbReference type="InterPro" id="IPR001085">
    <property type="entry name" value="Ser_HO-MeTrfase"/>
</dbReference>
<evidence type="ECO:0000256" key="12">
    <source>
        <dbReference type="PIRSR" id="PIRSR000412-50"/>
    </source>
</evidence>
<comment type="catalytic activity">
    <reaction evidence="1 11">
        <text>(6R)-5,10-methylene-5,6,7,8-tetrahydrofolate + glycine + H2O = (6S)-5,6,7,8-tetrahydrofolate + L-serine</text>
        <dbReference type="Rhea" id="RHEA:15481"/>
        <dbReference type="ChEBI" id="CHEBI:15377"/>
        <dbReference type="ChEBI" id="CHEBI:15636"/>
        <dbReference type="ChEBI" id="CHEBI:33384"/>
        <dbReference type="ChEBI" id="CHEBI:57305"/>
        <dbReference type="ChEBI" id="CHEBI:57453"/>
        <dbReference type="EC" id="2.1.2.1"/>
    </reaction>
</comment>
<evidence type="ECO:0000256" key="10">
    <source>
        <dbReference type="ARBA" id="ARBA00022898"/>
    </source>
</evidence>
<dbReference type="PANTHER" id="PTHR11680">
    <property type="entry name" value="SERINE HYDROXYMETHYLTRANSFERASE"/>
    <property type="match status" value="1"/>
</dbReference>
<dbReference type="GO" id="GO:0030170">
    <property type="term" value="F:pyridoxal phosphate binding"/>
    <property type="evidence" value="ECO:0007669"/>
    <property type="project" value="UniProtKB-UniRule"/>
</dbReference>
<feature type="binding site" evidence="11">
    <location>
        <position position="120"/>
    </location>
    <ligand>
        <name>(6S)-5,6,7,8-tetrahydrofolate</name>
        <dbReference type="ChEBI" id="CHEBI:57453"/>
    </ligand>
</feature>
<dbReference type="EC" id="2.1.2.1" evidence="11"/>
<evidence type="ECO:0000256" key="4">
    <source>
        <dbReference type="ARBA" id="ARBA00006376"/>
    </source>
</evidence>
<protein>
    <recommendedName>
        <fullName evidence="11">Serine hydroxymethyltransferase</fullName>
        <shortName evidence="11">SHMT</shortName>
        <shortName evidence="11">Serine methylase</shortName>
        <ecNumber evidence="11">2.1.2.1</ecNumber>
    </recommendedName>
</protein>
<name>A0AAE6G2Y6_MYXXA</name>
<dbReference type="Gene3D" id="3.90.1150.10">
    <property type="entry name" value="Aspartate Aminotransferase, domain 1"/>
    <property type="match status" value="1"/>
</dbReference>
<comment type="subunit">
    <text evidence="5 11">Homodimer.</text>
</comment>
<evidence type="ECO:0000313" key="15">
    <source>
        <dbReference type="Proteomes" id="UP000320179"/>
    </source>
</evidence>
<comment type="similarity">
    <text evidence="4 11">Belongs to the SHMT family.</text>
</comment>
<evidence type="ECO:0000256" key="6">
    <source>
        <dbReference type="ARBA" id="ARBA00022490"/>
    </source>
</evidence>